<evidence type="ECO:0000256" key="4">
    <source>
        <dbReference type="ARBA" id="ARBA00022825"/>
    </source>
</evidence>
<dbReference type="Gene3D" id="3.90.226.10">
    <property type="entry name" value="2-enoyl-CoA Hydratase, Chain A, domain 1"/>
    <property type="match status" value="1"/>
</dbReference>
<dbReference type="Gene3D" id="6.20.330.10">
    <property type="match status" value="1"/>
</dbReference>
<organism evidence="6 7">
    <name type="scientific">Treponema lecithinolyticum ATCC 700332</name>
    <dbReference type="NCBI Taxonomy" id="1321815"/>
    <lineage>
        <taxon>Bacteria</taxon>
        <taxon>Pseudomonadati</taxon>
        <taxon>Spirochaetota</taxon>
        <taxon>Spirochaetia</taxon>
        <taxon>Spirochaetales</taxon>
        <taxon>Treponemataceae</taxon>
        <taxon>Treponema</taxon>
    </lineage>
</organism>
<evidence type="ECO:0000259" key="5">
    <source>
        <dbReference type="Pfam" id="PF01343"/>
    </source>
</evidence>
<dbReference type="InterPro" id="IPR029045">
    <property type="entry name" value="ClpP/crotonase-like_dom_sf"/>
</dbReference>
<keyword evidence="4" id="KW-0720">Serine protease</keyword>
<keyword evidence="3" id="KW-0378">Hydrolase</keyword>
<keyword evidence="2" id="KW-0645">Protease</keyword>
<evidence type="ECO:0000313" key="6">
    <source>
        <dbReference type="EMBL" id="ERJ93296.1"/>
    </source>
</evidence>
<dbReference type="PANTHER" id="PTHR42987:SF7">
    <property type="entry name" value="SIGNAL PEPTIDE PEPTIDASE SPPA-RELATED"/>
    <property type="match status" value="1"/>
</dbReference>
<comment type="caution">
    <text evidence="6">The sequence shown here is derived from an EMBL/GenBank/DDBJ whole genome shotgun (WGS) entry which is preliminary data.</text>
</comment>
<evidence type="ECO:0000313" key="7">
    <source>
        <dbReference type="Proteomes" id="UP000016649"/>
    </source>
</evidence>
<name>A0ABN0NYZ2_TRELE</name>
<reference evidence="6 7" key="1">
    <citation type="submission" date="2013-08" db="EMBL/GenBank/DDBJ databases">
        <authorList>
            <person name="Weinstock G."/>
            <person name="Sodergren E."/>
            <person name="Wylie T."/>
            <person name="Fulton L."/>
            <person name="Fulton R."/>
            <person name="Fronick C."/>
            <person name="O'Laughlin M."/>
            <person name="Godfrey J."/>
            <person name="Miner T."/>
            <person name="Herter B."/>
            <person name="Appelbaum E."/>
            <person name="Cordes M."/>
            <person name="Lek S."/>
            <person name="Wollam A."/>
            <person name="Pepin K.H."/>
            <person name="Palsikar V.B."/>
            <person name="Mitreva M."/>
            <person name="Wilson R.K."/>
        </authorList>
    </citation>
    <scope>NUCLEOTIDE SEQUENCE [LARGE SCALE GENOMIC DNA]</scope>
    <source>
        <strain evidence="6 7">ATCC 700332</strain>
    </source>
</reference>
<dbReference type="Pfam" id="PF01343">
    <property type="entry name" value="Peptidase_S49"/>
    <property type="match status" value="1"/>
</dbReference>
<dbReference type="InterPro" id="IPR002142">
    <property type="entry name" value="Peptidase_S49"/>
</dbReference>
<accession>A0ABN0NYZ2</accession>
<dbReference type="PANTHER" id="PTHR42987">
    <property type="entry name" value="PEPTIDASE S49"/>
    <property type="match status" value="1"/>
</dbReference>
<dbReference type="Proteomes" id="UP000016649">
    <property type="component" value="Unassembled WGS sequence"/>
</dbReference>
<protein>
    <submittedName>
        <fullName evidence="6">Signal peptide peptidase SppA</fullName>
    </submittedName>
</protein>
<comment type="similarity">
    <text evidence="1">Belongs to the peptidase S49 family.</text>
</comment>
<dbReference type="InterPro" id="IPR004635">
    <property type="entry name" value="Pept_S49_SppA"/>
</dbReference>
<evidence type="ECO:0000256" key="3">
    <source>
        <dbReference type="ARBA" id="ARBA00022801"/>
    </source>
</evidence>
<proteinExistence type="inferred from homology"/>
<dbReference type="InterPro" id="IPR047272">
    <property type="entry name" value="S49_SppA_C"/>
</dbReference>
<dbReference type="RefSeq" id="WP_021687183.1">
    <property type="nucleotide sequence ID" value="NZ_KI260564.1"/>
</dbReference>
<dbReference type="CDD" id="cd07023">
    <property type="entry name" value="S49_Sppa_N_C"/>
    <property type="match status" value="1"/>
</dbReference>
<keyword evidence="7" id="KW-1185">Reference proteome</keyword>
<feature type="domain" description="Peptidase S49" evidence="5">
    <location>
        <begin position="144"/>
        <end position="288"/>
    </location>
</feature>
<evidence type="ECO:0000256" key="1">
    <source>
        <dbReference type="ARBA" id="ARBA00008683"/>
    </source>
</evidence>
<gene>
    <name evidence="6" type="ORF">HMPREF9193_00969</name>
</gene>
<evidence type="ECO:0000256" key="2">
    <source>
        <dbReference type="ARBA" id="ARBA00022670"/>
    </source>
</evidence>
<dbReference type="EMBL" id="AWVH01000026">
    <property type="protein sequence ID" value="ERJ93296.1"/>
    <property type="molecule type" value="Genomic_DNA"/>
</dbReference>
<dbReference type="SUPFAM" id="SSF52096">
    <property type="entry name" value="ClpP/crotonase"/>
    <property type="match status" value="1"/>
</dbReference>
<sequence length="352" mass="39752">MYTQKKGLSKRAKHGLVVLIIILAVGITALCAQLFMFKSNKRLFRNFLPSTDKLLFSRTFSKRFKTLPSSFHFEDYIAVLYIEGVIEEQNTTYNQQWLLNTIEKLTDDDRNCGIVLFINSPGGGVYQSDEVYAALQNYKHRTDNQVWAYMGSLAASGGYYIACAADIIYANRNTLTGSIGVISSSSVDLTELMAKHGIKMTTITAGKNKNMLNINSPLTEEQRAVMQSIADEAYDQFTGIVAESRKMDIKKVRRLADGRIYTAQQAKNNGLIDYIDYYENAIDNITDLFEQNVSIEEFRVPQKRTFQDYLYQAAAFAGFKAKPAEAQLIDAFRKASGLPENLPLPAYYFCFN</sequence>
<dbReference type="NCBIfam" id="TIGR00706">
    <property type="entry name" value="SppA_dom"/>
    <property type="match status" value="1"/>
</dbReference>